<keyword evidence="4" id="KW-1185">Reference proteome</keyword>
<feature type="transmembrane region" description="Helical" evidence="1">
    <location>
        <begin position="194"/>
        <end position="216"/>
    </location>
</feature>
<reference evidence="3 4" key="1">
    <citation type="submission" date="2015-09" db="EMBL/GenBank/DDBJ databases">
        <title>Genome sequence of Oxobacter pfennigii DSM 3222.</title>
        <authorList>
            <person name="Poehlein A."/>
            <person name="Bengelsdorf F.R."/>
            <person name="Schiel-Bengelsdorf B."/>
            <person name="Duerre P."/>
            <person name="Daniel R."/>
        </authorList>
    </citation>
    <scope>NUCLEOTIDE SEQUENCE [LARGE SCALE GENOMIC DNA]</scope>
    <source>
        <strain evidence="3 4">DSM 3222</strain>
    </source>
</reference>
<dbReference type="Pfam" id="PF07670">
    <property type="entry name" value="Gate"/>
    <property type="match status" value="1"/>
</dbReference>
<protein>
    <recommendedName>
        <fullName evidence="2">Nucleoside transporter/FeoB GTPase Gate domain-containing protein</fullName>
    </recommendedName>
</protein>
<dbReference type="InterPro" id="IPR011642">
    <property type="entry name" value="Gate_dom"/>
</dbReference>
<dbReference type="AlphaFoldDB" id="A0A0P9ABM1"/>
<name>A0A0P9ABM1_9CLOT</name>
<dbReference type="OrthoDB" id="1645614at2"/>
<dbReference type="EMBL" id="LKET01000068">
    <property type="protein sequence ID" value="KPU42474.1"/>
    <property type="molecule type" value="Genomic_DNA"/>
</dbReference>
<sequence length="229" mass="24591">MGEVKLEENSMKEELLKPKVELRGYIALILAILVFSGIFANFNNILRIFDYTTLLGKYGKVFKDATAGFRGSGGIGAREGFMFALEVLPAVALALGLINVIEGQGGLKAAQRLLNPILRPLMGIPGWTGLALVGSLQSSDTGAALTSDLVNNNLITEKELGIFSAFLFSASATIGSYFSAGIALVPFFEDKLPMVLPMLVAIVCKVIGANLMRLYIIFAERRVEAKNGK</sequence>
<dbReference type="PATRIC" id="fig|36849.3.peg.4501"/>
<proteinExistence type="predicted"/>
<comment type="caution">
    <text evidence="3">The sequence shown here is derived from an EMBL/GenBank/DDBJ whole genome shotgun (WGS) entry which is preliminary data.</text>
</comment>
<keyword evidence="1" id="KW-0812">Transmembrane</keyword>
<feature type="transmembrane region" description="Helical" evidence="1">
    <location>
        <begin position="22"/>
        <end position="42"/>
    </location>
</feature>
<dbReference type="STRING" id="36849.OXPF_42590"/>
<keyword evidence="1" id="KW-0472">Membrane</keyword>
<evidence type="ECO:0000313" key="4">
    <source>
        <dbReference type="Proteomes" id="UP000050326"/>
    </source>
</evidence>
<accession>A0A0P9ABM1</accession>
<keyword evidence="1" id="KW-1133">Transmembrane helix</keyword>
<gene>
    <name evidence="3" type="ORF">OXPF_42590</name>
</gene>
<feature type="domain" description="Nucleoside transporter/FeoB GTPase Gate" evidence="2">
    <location>
        <begin position="85"/>
        <end position="181"/>
    </location>
</feature>
<organism evidence="3 4">
    <name type="scientific">Oxobacter pfennigii</name>
    <dbReference type="NCBI Taxonomy" id="36849"/>
    <lineage>
        <taxon>Bacteria</taxon>
        <taxon>Bacillati</taxon>
        <taxon>Bacillota</taxon>
        <taxon>Clostridia</taxon>
        <taxon>Eubacteriales</taxon>
        <taxon>Clostridiaceae</taxon>
        <taxon>Oxobacter</taxon>
    </lineage>
</organism>
<dbReference type="RefSeq" id="WP_054877181.1">
    <property type="nucleotide sequence ID" value="NZ_LKET01000068.1"/>
</dbReference>
<evidence type="ECO:0000313" key="3">
    <source>
        <dbReference type="EMBL" id="KPU42474.1"/>
    </source>
</evidence>
<dbReference type="Proteomes" id="UP000050326">
    <property type="component" value="Unassembled WGS sequence"/>
</dbReference>
<evidence type="ECO:0000256" key="1">
    <source>
        <dbReference type="SAM" id="Phobius"/>
    </source>
</evidence>
<evidence type="ECO:0000259" key="2">
    <source>
        <dbReference type="Pfam" id="PF07670"/>
    </source>
</evidence>
<feature type="transmembrane region" description="Helical" evidence="1">
    <location>
        <begin position="160"/>
        <end position="188"/>
    </location>
</feature>